<reference evidence="3" key="3">
    <citation type="submission" date="2020-12" db="UniProtKB">
        <authorList>
            <consortium name="EnsemblPlants"/>
        </authorList>
    </citation>
    <scope>IDENTIFICATION</scope>
</reference>
<evidence type="ECO:0000256" key="1">
    <source>
        <dbReference type="SAM" id="Phobius"/>
    </source>
</evidence>
<dbReference type="PANTHER" id="PTHR23274">
    <property type="entry name" value="DNA HELICASE-RELATED"/>
    <property type="match status" value="1"/>
</dbReference>
<dbReference type="PANTHER" id="PTHR23274:SF33">
    <property type="entry name" value="ANIMAL RPA1 DOMAIN PROTEIN"/>
    <property type="match status" value="1"/>
</dbReference>
<proteinExistence type="predicted"/>
<evidence type="ECO:0000259" key="2">
    <source>
        <dbReference type="Pfam" id="PF21530"/>
    </source>
</evidence>
<feature type="transmembrane region" description="Helical" evidence="1">
    <location>
        <begin position="6"/>
        <end position="31"/>
    </location>
</feature>
<feature type="transmembrane region" description="Helical" evidence="1">
    <location>
        <begin position="93"/>
        <end position="110"/>
    </location>
</feature>
<dbReference type="Gramene" id="Pp3c19_15340V3.2">
    <property type="protein sequence ID" value="Pp3c19_15340V3.2"/>
    <property type="gene ID" value="Pp3c19_15340"/>
</dbReference>
<evidence type="ECO:0000313" key="4">
    <source>
        <dbReference type="Proteomes" id="UP000006727"/>
    </source>
</evidence>
<dbReference type="EnsemblPlants" id="Pp3c19_15340V3.2">
    <property type="protein sequence ID" value="Pp3c19_15340V3.2"/>
    <property type="gene ID" value="Pp3c19_15340"/>
</dbReference>
<organism evidence="3 4">
    <name type="scientific">Physcomitrium patens</name>
    <name type="common">Spreading-leaved earth moss</name>
    <name type="synonym">Physcomitrella patens</name>
    <dbReference type="NCBI Taxonomy" id="3218"/>
    <lineage>
        <taxon>Eukaryota</taxon>
        <taxon>Viridiplantae</taxon>
        <taxon>Streptophyta</taxon>
        <taxon>Embryophyta</taxon>
        <taxon>Bryophyta</taxon>
        <taxon>Bryophytina</taxon>
        <taxon>Bryopsida</taxon>
        <taxon>Funariidae</taxon>
        <taxon>Funariales</taxon>
        <taxon>Funariaceae</taxon>
        <taxon>Physcomitrium</taxon>
    </lineage>
</organism>
<dbReference type="InParanoid" id="A0A7I4BJ66"/>
<reference evidence="3 4" key="2">
    <citation type="journal article" date="2018" name="Plant J.">
        <title>The Physcomitrella patens chromosome-scale assembly reveals moss genome structure and evolution.</title>
        <authorList>
            <person name="Lang D."/>
            <person name="Ullrich K.K."/>
            <person name="Murat F."/>
            <person name="Fuchs J."/>
            <person name="Jenkins J."/>
            <person name="Haas F.B."/>
            <person name="Piednoel M."/>
            <person name="Gundlach H."/>
            <person name="Van Bel M."/>
            <person name="Meyberg R."/>
            <person name="Vives C."/>
            <person name="Morata J."/>
            <person name="Symeonidi A."/>
            <person name="Hiss M."/>
            <person name="Muchero W."/>
            <person name="Kamisugi Y."/>
            <person name="Saleh O."/>
            <person name="Blanc G."/>
            <person name="Decker E.L."/>
            <person name="van Gessel N."/>
            <person name="Grimwood J."/>
            <person name="Hayes R.D."/>
            <person name="Graham S.W."/>
            <person name="Gunter L.E."/>
            <person name="McDaniel S.F."/>
            <person name="Hoernstein S.N.W."/>
            <person name="Larsson A."/>
            <person name="Li F.W."/>
            <person name="Perroud P.F."/>
            <person name="Phillips J."/>
            <person name="Ranjan P."/>
            <person name="Rokshar D.S."/>
            <person name="Rothfels C.J."/>
            <person name="Schneider L."/>
            <person name="Shu S."/>
            <person name="Stevenson D.W."/>
            <person name="Thummler F."/>
            <person name="Tillich M."/>
            <person name="Villarreal Aguilar J.C."/>
            <person name="Widiez T."/>
            <person name="Wong G.K."/>
            <person name="Wymore A."/>
            <person name="Zhang Y."/>
            <person name="Zimmer A.D."/>
            <person name="Quatrano R.S."/>
            <person name="Mayer K.F.X."/>
            <person name="Goodstein D."/>
            <person name="Casacuberta J.M."/>
            <person name="Vandepoele K."/>
            <person name="Reski R."/>
            <person name="Cuming A.C."/>
            <person name="Tuskan G.A."/>
            <person name="Maumus F."/>
            <person name="Salse J."/>
            <person name="Schmutz J."/>
            <person name="Rensing S.A."/>
        </authorList>
    </citation>
    <scope>NUCLEOTIDE SEQUENCE [LARGE SCALE GENOMIC DNA]</scope>
    <source>
        <strain evidence="3 4">cv. Gransden 2004</strain>
    </source>
</reference>
<name>A0A7I4BJ66_PHYPA</name>
<dbReference type="Pfam" id="PF21530">
    <property type="entry name" value="Pif1_2B_dom"/>
    <property type="match status" value="1"/>
</dbReference>
<protein>
    <recommendedName>
        <fullName evidence="2">DNA helicase Pif1-like 2B domain-containing protein</fullName>
    </recommendedName>
</protein>
<keyword evidence="1" id="KW-0812">Transmembrane</keyword>
<dbReference type="EMBL" id="ABEU02000019">
    <property type="status" value="NOT_ANNOTATED_CDS"/>
    <property type="molecule type" value="Genomic_DNA"/>
</dbReference>
<feature type="transmembrane region" description="Helical" evidence="1">
    <location>
        <begin position="52"/>
        <end position="73"/>
    </location>
</feature>
<keyword evidence="4" id="KW-1185">Reference proteome</keyword>
<keyword evidence="1" id="KW-1133">Transmembrane helix</keyword>
<feature type="domain" description="DNA helicase Pif1-like 2B" evidence="2">
    <location>
        <begin position="5"/>
        <end position="42"/>
    </location>
</feature>
<dbReference type="InterPro" id="IPR049163">
    <property type="entry name" value="Pif1-like_2B_dom"/>
</dbReference>
<sequence>MYRVEFLNTIMTISILSHYLALKIGILIILLNNLDLIGGLCNEIHIISMDTYVENLVAIPKITITMNTIYWPFMLVYRQFLLELSFAMAINKAQAQTMSTIGLQLFYFIFIHKKLYMGLSCARNSSMVFVSFLLE</sequence>
<dbReference type="AlphaFoldDB" id="A0A7I4BJ66"/>
<reference evidence="3 4" key="1">
    <citation type="journal article" date="2008" name="Science">
        <title>The Physcomitrella genome reveals evolutionary insights into the conquest of land by plants.</title>
        <authorList>
            <person name="Rensing S."/>
            <person name="Lang D."/>
            <person name="Zimmer A."/>
            <person name="Terry A."/>
            <person name="Salamov A."/>
            <person name="Shapiro H."/>
            <person name="Nishiyama T."/>
            <person name="Perroud P.-F."/>
            <person name="Lindquist E."/>
            <person name="Kamisugi Y."/>
            <person name="Tanahashi T."/>
            <person name="Sakakibara K."/>
            <person name="Fujita T."/>
            <person name="Oishi K."/>
            <person name="Shin-I T."/>
            <person name="Kuroki Y."/>
            <person name="Toyoda A."/>
            <person name="Suzuki Y."/>
            <person name="Hashimoto A."/>
            <person name="Yamaguchi K."/>
            <person name="Sugano A."/>
            <person name="Kohara Y."/>
            <person name="Fujiyama A."/>
            <person name="Anterola A."/>
            <person name="Aoki S."/>
            <person name="Ashton N."/>
            <person name="Barbazuk W.B."/>
            <person name="Barker E."/>
            <person name="Bennetzen J."/>
            <person name="Bezanilla M."/>
            <person name="Blankenship R."/>
            <person name="Cho S.H."/>
            <person name="Dutcher S."/>
            <person name="Estelle M."/>
            <person name="Fawcett J.A."/>
            <person name="Gundlach H."/>
            <person name="Hanada K."/>
            <person name="Heyl A."/>
            <person name="Hicks K.A."/>
            <person name="Hugh J."/>
            <person name="Lohr M."/>
            <person name="Mayer K."/>
            <person name="Melkozernov A."/>
            <person name="Murata T."/>
            <person name="Nelson D."/>
            <person name="Pils B."/>
            <person name="Prigge M."/>
            <person name="Reiss B."/>
            <person name="Renner T."/>
            <person name="Rombauts S."/>
            <person name="Rushton P."/>
            <person name="Sanderfoot A."/>
            <person name="Schween G."/>
            <person name="Shiu S.-H."/>
            <person name="Stueber K."/>
            <person name="Theodoulou F.L."/>
            <person name="Tu H."/>
            <person name="Van de Peer Y."/>
            <person name="Verrier P.J."/>
            <person name="Waters E."/>
            <person name="Wood A."/>
            <person name="Yang L."/>
            <person name="Cove D."/>
            <person name="Cuming A."/>
            <person name="Hasebe M."/>
            <person name="Lucas S."/>
            <person name="Mishler D.B."/>
            <person name="Reski R."/>
            <person name="Grigoriev I."/>
            <person name="Quatrano R.S."/>
            <person name="Boore J.L."/>
        </authorList>
    </citation>
    <scope>NUCLEOTIDE SEQUENCE [LARGE SCALE GENOMIC DNA]</scope>
    <source>
        <strain evidence="3 4">cv. Gransden 2004</strain>
    </source>
</reference>
<accession>A0A7I4BJ66</accession>
<evidence type="ECO:0000313" key="3">
    <source>
        <dbReference type="EnsemblPlants" id="Pp3c19_15340V3.2"/>
    </source>
</evidence>
<dbReference type="Proteomes" id="UP000006727">
    <property type="component" value="Chromosome 19"/>
</dbReference>
<keyword evidence="1" id="KW-0472">Membrane</keyword>